<evidence type="ECO:0000256" key="5">
    <source>
        <dbReference type="ARBA" id="ARBA00022741"/>
    </source>
</evidence>
<comment type="similarity">
    <text evidence="1">Belongs to the protein kinase superfamily. CAMK Ser/Thr protein kinase family. PIM subfamily.</text>
</comment>
<proteinExistence type="inferred from homology"/>
<evidence type="ECO:0000256" key="10">
    <source>
        <dbReference type="PROSITE-ProRule" id="PRU10141"/>
    </source>
</evidence>
<evidence type="ECO:0000256" key="2">
    <source>
        <dbReference type="ARBA" id="ARBA00012513"/>
    </source>
</evidence>
<comment type="caution">
    <text evidence="13">The sequence shown here is derived from an EMBL/GenBank/DDBJ whole genome shotgun (WGS) entry which is preliminary data.</text>
</comment>
<keyword evidence="14" id="KW-1185">Reference proteome</keyword>
<dbReference type="PANTHER" id="PTHR22984:SF11">
    <property type="entry name" value="AURORA KINASE-RELATED"/>
    <property type="match status" value="1"/>
</dbReference>
<dbReference type="GO" id="GO:0005524">
    <property type="term" value="F:ATP binding"/>
    <property type="evidence" value="ECO:0007669"/>
    <property type="project" value="UniProtKB-UniRule"/>
</dbReference>
<dbReference type="InterPro" id="IPR017441">
    <property type="entry name" value="Protein_kinase_ATP_BS"/>
</dbReference>
<comment type="catalytic activity">
    <reaction evidence="8">
        <text>L-threonyl-[protein] + ATP = O-phospho-L-threonyl-[protein] + ADP + H(+)</text>
        <dbReference type="Rhea" id="RHEA:46608"/>
        <dbReference type="Rhea" id="RHEA-COMP:11060"/>
        <dbReference type="Rhea" id="RHEA-COMP:11605"/>
        <dbReference type="ChEBI" id="CHEBI:15378"/>
        <dbReference type="ChEBI" id="CHEBI:30013"/>
        <dbReference type="ChEBI" id="CHEBI:30616"/>
        <dbReference type="ChEBI" id="CHEBI:61977"/>
        <dbReference type="ChEBI" id="CHEBI:456216"/>
        <dbReference type="EC" id="2.7.11.1"/>
    </reaction>
</comment>
<dbReference type="FunFam" id="3.30.200.20:FF:000475">
    <property type="entry name" value="Serine/threonine-protein kinase"/>
    <property type="match status" value="1"/>
</dbReference>
<name>A0A9N7TR93_PLEPL</name>
<accession>A0A9N7TR93</accession>
<sequence>MHVNAGYEGRHPGLPDNHIEWSGGIKRVAVDEALEWSYSCGSIPVSAICMLRCARHELNKQRTSGPSALFLQPAGSYVQKTQATMSREVLSPNPILASNRPVIKAKRRATKRKATSENEPPLQRQRDGEGPDASTNSGQPTLESVPKVNSSTHESTVLSGNTSRADFVAKYVELEQLGQGGFGTVCAGNRRSDDLPVAIKHIVKSDAPRQRVMINGRSRMIPKEVLLMQKAAGEPVTVGRSAAVSILDWYDLKHEVLLVMERPVASTDLLHLLNNNCGPLDENHAQIIMKQLVDAAIDLQAKDVFHRDLKLANILIEPSTDGPRVRIIDFGCGYIRRKNCVYSQFTGTLAYAPPEFLMKGRYMAGPTTVWELAAILIEMLTGSAWFHTKNFIGTDFKICLNSPIPNLAISKPSIANSPIPNSPIPNITICKPSIPNSPISNSPIPNITMCKQSIPNSPIPNLAMSKPSIPNYPIPNITICKPSIPNSPIPTPPSPISPYAKHPSPTPLSPTSHFPNHLSPTQPFICILQHVMYFLVVVLPDCELL</sequence>
<dbReference type="InterPro" id="IPR051138">
    <property type="entry name" value="PIM_Ser/Thr_kinase"/>
</dbReference>
<feature type="binding site" evidence="10">
    <location>
        <position position="200"/>
    </location>
    <ligand>
        <name>ATP</name>
        <dbReference type="ChEBI" id="CHEBI:30616"/>
    </ligand>
</feature>
<dbReference type="Proteomes" id="UP001153269">
    <property type="component" value="Unassembled WGS sequence"/>
</dbReference>
<organism evidence="13 14">
    <name type="scientific">Pleuronectes platessa</name>
    <name type="common">European plaice</name>
    <dbReference type="NCBI Taxonomy" id="8262"/>
    <lineage>
        <taxon>Eukaryota</taxon>
        <taxon>Metazoa</taxon>
        <taxon>Chordata</taxon>
        <taxon>Craniata</taxon>
        <taxon>Vertebrata</taxon>
        <taxon>Euteleostomi</taxon>
        <taxon>Actinopterygii</taxon>
        <taxon>Neopterygii</taxon>
        <taxon>Teleostei</taxon>
        <taxon>Neoteleostei</taxon>
        <taxon>Acanthomorphata</taxon>
        <taxon>Carangaria</taxon>
        <taxon>Pleuronectiformes</taxon>
        <taxon>Pleuronectoidei</taxon>
        <taxon>Pleuronectidae</taxon>
        <taxon>Pleuronectes</taxon>
    </lineage>
</organism>
<feature type="compositionally biased region" description="Basic residues" evidence="11">
    <location>
        <begin position="103"/>
        <end position="113"/>
    </location>
</feature>
<keyword evidence="7 10" id="KW-0067">ATP-binding</keyword>
<dbReference type="EMBL" id="CADEAL010000245">
    <property type="protein sequence ID" value="CAB1417101.1"/>
    <property type="molecule type" value="Genomic_DNA"/>
</dbReference>
<dbReference type="EC" id="2.7.11.1" evidence="2"/>
<keyword evidence="4" id="KW-0808">Transferase</keyword>
<dbReference type="InterPro" id="IPR008271">
    <property type="entry name" value="Ser/Thr_kinase_AS"/>
</dbReference>
<dbReference type="AlphaFoldDB" id="A0A9N7TR93"/>
<feature type="region of interest" description="Disordered" evidence="11">
    <location>
        <begin position="491"/>
        <end position="512"/>
    </location>
</feature>
<feature type="domain" description="Protein kinase" evidence="12">
    <location>
        <begin position="171"/>
        <end position="545"/>
    </location>
</feature>
<dbReference type="Gene3D" id="3.30.200.20">
    <property type="entry name" value="Phosphorylase Kinase, domain 1"/>
    <property type="match status" value="1"/>
</dbReference>
<evidence type="ECO:0000256" key="1">
    <source>
        <dbReference type="ARBA" id="ARBA00005505"/>
    </source>
</evidence>
<protein>
    <recommendedName>
        <fullName evidence="2">non-specific serine/threonine protein kinase</fullName>
        <ecNumber evidence="2">2.7.11.1</ecNumber>
    </recommendedName>
</protein>
<evidence type="ECO:0000256" key="11">
    <source>
        <dbReference type="SAM" id="MobiDB-lite"/>
    </source>
</evidence>
<dbReference type="PROSITE" id="PS00107">
    <property type="entry name" value="PROTEIN_KINASE_ATP"/>
    <property type="match status" value="1"/>
</dbReference>
<dbReference type="PANTHER" id="PTHR22984">
    <property type="entry name" value="SERINE/THREONINE-PROTEIN KINASE PIM"/>
    <property type="match status" value="1"/>
</dbReference>
<dbReference type="PROSITE" id="PS00108">
    <property type="entry name" value="PROTEIN_KINASE_ST"/>
    <property type="match status" value="1"/>
</dbReference>
<dbReference type="Pfam" id="PF00069">
    <property type="entry name" value="Pkinase"/>
    <property type="match status" value="1"/>
</dbReference>
<dbReference type="SMART" id="SM00220">
    <property type="entry name" value="S_TKc"/>
    <property type="match status" value="1"/>
</dbReference>
<feature type="compositionally biased region" description="Polar residues" evidence="11">
    <location>
        <begin position="133"/>
        <end position="159"/>
    </location>
</feature>
<keyword evidence="3" id="KW-0723">Serine/threonine-protein kinase</keyword>
<evidence type="ECO:0000256" key="4">
    <source>
        <dbReference type="ARBA" id="ARBA00022679"/>
    </source>
</evidence>
<dbReference type="PROSITE" id="PS50011">
    <property type="entry name" value="PROTEIN_KINASE_DOM"/>
    <property type="match status" value="1"/>
</dbReference>
<comment type="catalytic activity">
    <reaction evidence="9">
        <text>L-seryl-[protein] + ATP = O-phospho-L-seryl-[protein] + ADP + H(+)</text>
        <dbReference type="Rhea" id="RHEA:17989"/>
        <dbReference type="Rhea" id="RHEA-COMP:9863"/>
        <dbReference type="Rhea" id="RHEA-COMP:11604"/>
        <dbReference type="ChEBI" id="CHEBI:15378"/>
        <dbReference type="ChEBI" id="CHEBI:29999"/>
        <dbReference type="ChEBI" id="CHEBI:30616"/>
        <dbReference type="ChEBI" id="CHEBI:83421"/>
        <dbReference type="ChEBI" id="CHEBI:456216"/>
        <dbReference type="EC" id="2.7.11.1"/>
    </reaction>
</comment>
<keyword evidence="5 10" id="KW-0547">Nucleotide-binding</keyword>
<keyword evidence="6" id="KW-0418">Kinase</keyword>
<evidence type="ECO:0000313" key="13">
    <source>
        <dbReference type="EMBL" id="CAB1417101.1"/>
    </source>
</evidence>
<evidence type="ECO:0000259" key="12">
    <source>
        <dbReference type="PROSITE" id="PS50011"/>
    </source>
</evidence>
<feature type="region of interest" description="Disordered" evidence="11">
    <location>
        <begin position="89"/>
        <end position="159"/>
    </location>
</feature>
<evidence type="ECO:0000256" key="3">
    <source>
        <dbReference type="ARBA" id="ARBA00022527"/>
    </source>
</evidence>
<dbReference type="GO" id="GO:0004674">
    <property type="term" value="F:protein serine/threonine kinase activity"/>
    <property type="evidence" value="ECO:0007669"/>
    <property type="project" value="UniProtKB-KW"/>
</dbReference>
<evidence type="ECO:0000256" key="6">
    <source>
        <dbReference type="ARBA" id="ARBA00022777"/>
    </source>
</evidence>
<gene>
    <name evidence="13" type="ORF">PLEPLA_LOCUS4902</name>
</gene>
<evidence type="ECO:0000256" key="9">
    <source>
        <dbReference type="ARBA" id="ARBA00048679"/>
    </source>
</evidence>
<dbReference type="Gene3D" id="1.10.510.10">
    <property type="entry name" value="Transferase(Phosphotransferase) domain 1"/>
    <property type="match status" value="1"/>
</dbReference>
<evidence type="ECO:0000256" key="7">
    <source>
        <dbReference type="ARBA" id="ARBA00022840"/>
    </source>
</evidence>
<evidence type="ECO:0000256" key="8">
    <source>
        <dbReference type="ARBA" id="ARBA00047899"/>
    </source>
</evidence>
<reference evidence="13" key="1">
    <citation type="submission" date="2020-03" db="EMBL/GenBank/DDBJ databases">
        <authorList>
            <person name="Weist P."/>
        </authorList>
    </citation>
    <scope>NUCLEOTIDE SEQUENCE</scope>
</reference>
<dbReference type="GO" id="GO:0005737">
    <property type="term" value="C:cytoplasm"/>
    <property type="evidence" value="ECO:0007669"/>
    <property type="project" value="TreeGrafter"/>
</dbReference>
<evidence type="ECO:0000313" key="14">
    <source>
        <dbReference type="Proteomes" id="UP001153269"/>
    </source>
</evidence>
<dbReference type="InterPro" id="IPR011009">
    <property type="entry name" value="Kinase-like_dom_sf"/>
</dbReference>
<dbReference type="GO" id="GO:0043066">
    <property type="term" value="P:negative regulation of apoptotic process"/>
    <property type="evidence" value="ECO:0007669"/>
    <property type="project" value="TreeGrafter"/>
</dbReference>
<dbReference type="GO" id="GO:0007346">
    <property type="term" value="P:regulation of mitotic cell cycle"/>
    <property type="evidence" value="ECO:0007669"/>
    <property type="project" value="TreeGrafter"/>
</dbReference>
<dbReference type="SUPFAM" id="SSF56112">
    <property type="entry name" value="Protein kinase-like (PK-like)"/>
    <property type="match status" value="1"/>
</dbReference>
<dbReference type="InterPro" id="IPR000719">
    <property type="entry name" value="Prot_kinase_dom"/>
</dbReference>